<evidence type="ECO:0000256" key="4">
    <source>
        <dbReference type="ARBA" id="ARBA00023263"/>
    </source>
</evidence>
<dbReference type="InterPro" id="IPR008966">
    <property type="entry name" value="Adhesion_dom_sf"/>
</dbReference>
<comment type="subcellular location">
    <subcellularLocation>
        <location evidence="1">Fimbrium</location>
    </subcellularLocation>
</comment>
<gene>
    <name evidence="5" type="ORF">G9399_23995</name>
</gene>
<accession>A0AAE7EL74</accession>
<keyword evidence="3" id="KW-0732">Signal</keyword>
<dbReference type="GO" id="GO:0009289">
    <property type="term" value="C:pilus"/>
    <property type="evidence" value="ECO:0007669"/>
    <property type="project" value="UniProtKB-SubCell"/>
</dbReference>
<dbReference type="RefSeq" id="WP_121608588.1">
    <property type="nucleotide sequence ID" value="NZ_CP054160.3"/>
</dbReference>
<dbReference type="InterPro" id="IPR050263">
    <property type="entry name" value="Bact_Fimbrial_Adh_Pro"/>
</dbReference>
<organism evidence="5 6">
    <name type="scientific">Serratia fonticola</name>
    <dbReference type="NCBI Taxonomy" id="47917"/>
    <lineage>
        <taxon>Bacteria</taxon>
        <taxon>Pseudomonadati</taxon>
        <taxon>Pseudomonadota</taxon>
        <taxon>Gammaproteobacteria</taxon>
        <taxon>Enterobacterales</taxon>
        <taxon>Yersiniaceae</taxon>
        <taxon>Serratia</taxon>
    </lineage>
</organism>
<dbReference type="EMBL" id="CP054160">
    <property type="protein sequence ID" value="QKJ60784.1"/>
    <property type="molecule type" value="Genomic_DNA"/>
</dbReference>
<dbReference type="PANTHER" id="PTHR33420">
    <property type="entry name" value="FIMBRIAL SUBUNIT ELFA-RELATED"/>
    <property type="match status" value="1"/>
</dbReference>
<evidence type="ECO:0000256" key="1">
    <source>
        <dbReference type="ARBA" id="ARBA00004561"/>
    </source>
</evidence>
<dbReference type="InterPro" id="IPR036937">
    <property type="entry name" value="Adhesion_dom_fimbrial_sf"/>
</dbReference>
<dbReference type="PANTHER" id="PTHR33420:SF3">
    <property type="entry name" value="FIMBRIAL SUBUNIT ELFA"/>
    <property type="match status" value="1"/>
</dbReference>
<dbReference type="Proteomes" id="UP000503464">
    <property type="component" value="Chromosome"/>
</dbReference>
<dbReference type="SUPFAM" id="SSF49401">
    <property type="entry name" value="Bacterial adhesins"/>
    <property type="match status" value="1"/>
</dbReference>
<keyword evidence="4" id="KW-0281">Fimbrium</keyword>
<evidence type="ECO:0000256" key="3">
    <source>
        <dbReference type="ARBA" id="ARBA00022729"/>
    </source>
</evidence>
<name>A0AAE7EL74_SERFO</name>
<proteinExistence type="inferred from homology"/>
<reference evidence="6" key="1">
    <citation type="submission" date="2020-03" db="EMBL/GenBank/DDBJ databases">
        <title>Genome sequences of seven Enterobacteriaceae strains isolated from Canadian wastewater treatment facilities.</title>
        <authorList>
            <person name="Huang H."/>
            <person name="Chmara J.T."/>
            <person name="Duceppe M.-O."/>
        </authorList>
    </citation>
    <scope>NUCLEOTIDE SEQUENCE [LARGE SCALE GENOMIC DNA]</scope>
    <source>
        <strain evidence="6">Biosolid 3</strain>
    </source>
</reference>
<protein>
    <submittedName>
        <fullName evidence="5">Type 1 fimbrial protein</fullName>
    </submittedName>
</protein>
<dbReference type="Gene3D" id="2.60.40.1090">
    <property type="entry name" value="Fimbrial-type adhesion domain"/>
    <property type="match status" value="1"/>
</dbReference>
<evidence type="ECO:0000256" key="2">
    <source>
        <dbReference type="ARBA" id="ARBA00006671"/>
    </source>
</evidence>
<dbReference type="AlphaFoldDB" id="A0AAE7EL74"/>
<sequence length="344" mass="36217">MKTLNFKLICVRASLVIILFFLGNTSVYADLVCRAADGRNALFSLGIDTPAIKVTPGIPIGTVLFSKTYEFTTSCSLNKLTDKAQVIYFKRKDLSQALGYGLTLNVNFNGSNGSAAQTISSGVSINDKTAVGGGSTSGYWPKNTFTVDVQIIKTSNSSQSAIIAKSVDLFSMGGATAYPTDSAIFIMQNPNSVVYTTETCKIKGPASFTVSLDKTTINKKSGFGSGVGSNSKSKGFNISLLCDTEIMSAFKIMLQLDGASPQGGGVSGLLSLSPNTDNAQGVALQILFGGTENPVKLGTPWQIGSFPVSGSEISIPFSVRYYQTQGNVTPGTANSTMVYTISYI</sequence>
<evidence type="ECO:0000313" key="5">
    <source>
        <dbReference type="EMBL" id="QKJ60784.1"/>
    </source>
</evidence>
<dbReference type="GO" id="GO:0043709">
    <property type="term" value="P:cell adhesion involved in single-species biofilm formation"/>
    <property type="evidence" value="ECO:0007669"/>
    <property type="project" value="TreeGrafter"/>
</dbReference>
<evidence type="ECO:0000313" key="6">
    <source>
        <dbReference type="Proteomes" id="UP000503464"/>
    </source>
</evidence>
<comment type="similarity">
    <text evidence="2">Belongs to the fimbrial protein family.</text>
</comment>